<dbReference type="Proteomes" id="UP001268036">
    <property type="component" value="Unassembled WGS sequence"/>
</dbReference>
<dbReference type="AlphaFoldDB" id="A0AAJ2BKL1"/>
<protein>
    <submittedName>
        <fullName evidence="2">Uncharacterized protein</fullName>
    </submittedName>
</protein>
<proteinExistence type="predicted"/>
<evidence type="ECO:0000313" key="3">
    <source>
        <dbReference type="Proteomes" id="UP001268036"/>
    </source>
</evidence>
<sequence length="75" mass="8560">MRQVLRELNDFFLALTGKKTQQNGEVFTRAAAMASSLHCQCTIWKTPIPERSSDPLSQHGNMQKRIKMNENQLLA</sequence>
<gene>
    <name evidence="2" type="ORF">QE440_003830</name>
</gene>
<accession>A0AAJ2BKL1</accession>
<comment type="caution">
    <text evidence="2">The sequence shown here is derived from an EMBL/GenBank/DDBJ whole genome shotgun (WGS) entry which is preliminary data.</text>
</comment>
<organism evidence="2 3">
    <name type="scientific">Pseudomonas oryzihabitans</name>
    <dbReference type="NCBI Taxonomy" id="47885"/>
    <lineage>
        <taxon>Bacteria</taxon>
        <taxon>Pseudomonadati</taxon>
        <taxon>Pseudomonadota</taxon>
        <taxon>Gammaproteobacteria</taxon>
        <taxon>Pseudomonadales</taxon>
        <taxon>Pseudomonadaceae</taxon>
        <taxon>Pseudomonas</taxon>
    </lineage>
</organism>
<feature type="region of interest" description="Disordered" evidence="1">
    <location>
        <begin position="49"/>
        <end position="75"/>
    </location>
</feature>
<dbReference type="RefSeq" id="WP_309761033.1">
    <property type="nucleotide sequence ID" value="NZ_JAVJAF010000001.1"/>
</dbReference>
<reference evidence="2" key="1">
    <citation type="submission" date="2023-08" db="EMBL/GenBank/DDBJ databases">
        <title>Functional and genomic diversity of the sorghum phyllosphere microbiome.</title>
        <authorList>
            <person name="Shade A."/>
        </authorList>
    </citation>
    <scope>NUCLEOTIDE SEQUENCE</scope>
    <source>
        <strain evidence="2">SORGH_AS_0201</strain>
    </source>
</reference>
<dbReference type="EMBL" id="JAVJAF010000001">
    <property type="protein sequence ID" value="MDR6236089.1"/>
    <property type="molecule type" value="Genomic_DNA"/>
</dbReference>
<name>A0AAJ2BKL1_9PSED</name>
<evidence type="ECO:0000256" key="1">
    <source>
        <dbReference type="SAM" id="MobiDB-lite"/>
    </source>
</evidence>
<evidence type="ECO:0000313" key="2">
    <source>
        <dbReference type="EMBL" id="MDR6236089.1"/>
    </source>
</evidence>